<proteinExistence type="inferred from homology"/>
<name>A0A7W8H730_9FIRM</name>
<dbReference type="GO" id="GO:0005737">
    <property type="term" value="C:cytoplasm"/>
    <property type="evidence" value="ECO:0007669"/>
    <property type="project" value="InterPro"/>
</dbReference>
<sequence length="314" mass="31939">MAKICFGIDIGGTTVKIGVLSMEGKFLDKWEITTRTEENGKYILGDIADSLKKYVADKGIDMADVVGAGMGVPGPIKDDGTVLKCANLGWGVFNCAKELSDLLGVPVKAGNDANVAALGEQWQGGGKGHDDLVMVTLGTGVGGGIILGGEIVAGVNGAAGEIGHIHIVAPEDTIGTCGCGNHGCLEQVASATGIVKLAKRLVEETDTPTSLRDLPQITAKDVLDAAKAGDAGAESVVDKMAGYLGDALAAICAVVNPEIIVIGGGVSKAGQYLIDKIQAAFTPNAFHALRDTQFALATLGNDAGMVGAARLVLQ</sequence>
<dbReference type="InterPro" id="IPR000600">
    <property type="entry name" value="ROK"/>
</dbReference>
<dbReference type="GO" id="GO:0006096">
    <property type="term" value="P:glycolytic process"/>
    <property type="evidence" value="ECO:0007669"/>
    <property type="project" value="InterPro"/>
</dbReference>
<keyword evidence="6 9" id="KW-0418">Kinase</keyword>
<organism evidence="9 10">
    <name type="scientific">Catenibacillus scindens</name>
    <dbReference type="NCBI Taxonomy" id="673271"/>
    <lineage>
        <taxon>Bacteria</taxon>
        <taxon>Bacillati</taxon>
        <taxon>Bacillota</taxon>
        <taxon>Clostridia</taxon>
        <taxon>Lachnospirales</taxon>
        <taxon>Lachnospiraceae</taxon>
        <taxon>Catenibacillus</taxon>
    </lineage>
</organism>
<dbReference type="RefSeq" id="WP_183770248.1">
    <property type="nucleotide sequence ID" value="NZ_CAWVEG010000054.1"/>
</dbReference>
<evidence type="ECO:0000256" key="6">
    <source>
        <dbReference type="ARBA" id="ARBA00022777"/>
    </source>
</evidence>
<evidence type="ECO:0000313" key="10">
    <source>
        <dbReference type="Proteomes" id="UP000543642"/>
    </source>
</evidence>
<protein>
    <recommendedName>
        <fullName evidence="3">Glucokinase</fullName>
        <ecNumber evidence="2">2.7.1.2</ecNumber>
    </recommendedName>
    <alternativeName>
        <fullName evidence="8">Glucose kinase</fullName>
    </alternativeName>
</protein>
<keyword evidence="5" id="KW-0547">Nucleotide-binding</keyword>
<evidence type="ECO:0000313" key="9">
    <source>
        <dbReference type="EMBL" id="MBB5262999.1"/>
    </source>
</evidence>
<gene>
    <name evidence="9" type="ORF">HNP82_000093</name>
</gene>
<dbReference type="EC" id="2.7.1.2" evidence="2"/>
<evidence type="ECO:0000256" key="5">
    <source>
        <dbReference type="ARBA" id="ARBA00022741"/>
    </source>
</evidence>
<dbReference type="GO" id="GO:0004340">
    <property type="term" value="F:glucokinase activity"/>
    <property type="evidence" value="ECO:0007669"/>
    <property type="project" value="UniProtKB-EC"/>
</dbReference>
<evidence type="ECO:0000256" key="8">
    <source>
        <dbReference type="ARBA" id="ARBA00032386"/>
    </source>
</evidence>
<dbReference type="Pfam" id="PF00480">
    <property type="entry name" value="ROK"/>
    <property type="match status" value="1"/>
</dbReference>
<keyword evidence="4 9" id="KW-0808">Transferase</keyword>
<dbReference type="SUPFAM" id="SSF53067">
    <property type="entry name" value="Actin-like ATPase domain"/>
    <property type="match status" value="1"/>
</dbReference>
<comment type="caution">
    <text evidence="9">The sequence shown here is derived from an EMBL/GenBank/DDBJ whole genome shotgun (WGS) entry which is preliminary data.</text>
</comment>
<keyword evidence="7" id="KW-0067">ATP-binding</keyword>
<dbReference type="InterPro" id="IPR043129">
    <property type="entry name" value="ATPase_NBD"/>
</dbReference>
<dbReference type="AlphaFoldDB" id="A0A7W8H730"/>
<evidence type="ECO:0000256" key="2">
    <source>
        <dbReference type="ARBA" id="ARBA00012323"/>
    </source>
</evidence>
<evidence type="ECO:0000256" key="7">
    <source>
        <dbReference type="ARBA" id="ARBA00022840"/>
    </source>
</evidence>
<comment type="similarity">
    <text evidence="1">Belongs to the ROK (NagC/XylR) family.</text>
</comment>
<dbReference type="PANTHER" id="PTHR18964">
    <property type="entry name" value="ROK (REPRESSOR, ORF, KINASE) FAMILY"/>
    <property type="match status" value="1"/>
</dbReference>
<dbReference type="InterPro" id="IPR004654">
    <property type="entry name" value="ROK_glcA"/>
</dbReference>
<dbReference type="GO" id="GO:0005524">
    <property type="term" value="F:ATP binding"/>
    <property type="evidence" value="ECO:0007669"/>
    <property type="project" value="UniProtKB-KW"/>
</dbReference>
<reference evidence="9 10" key="1">
    <citation type="submission" date="2020-08" db="EMBL/GenBank/DDBJ databases">
        <title>Genomic Encyclopedia of Type Strains, Phase IV (KMG-IV): sequencing the most valuable type-strain genomes for metagenomic binning, comparative biology and taxonomic classification.</title>
        <authorList>
            <person name="Goeker M."/>
        </authorList>
    </citation>
    <scope>NUCLEOTIDE SEQUENCE [LARGE SCALE GENOMIC DNA]</scope>
    <source>
        <strain evidence="9 10">DSM 106146</strain>
    </source>
</reference>
<dbReference type="EMBL" id="JACHFW010000001">
    <property type="protein sequence ID" value="MBB5262999.1"/>
    <property type="molecule type" value="Genomic_DNA"/>
</dbReference>
<dbReference type="Gene3D" id="3.30.420.40">
    <property type="match status" value="2"/>
</dbReference>
<dbReference type="NCBIfam" id="TIGR00744">
    <property type="entry name" value="ROK_glcA_fam"/>
    <property type="match status" value="1"/>
</dbReference>
<dbReference type="Proteomes" id="UP000543642">
    <property type="component" value="Unassembled WGS sequence"/>
</dbReference>
<evidence type="ECO:0000256" key="3">
    <source>
        <dbReference type="ARBA" id="ARBA00014701"/>
    </source>
</evidence>
<evidence type="ECO:0000256" key="1">
    <source>
        <dbReference type="ARBA" id="ARBA00006479"/>
    </source>
</evidence>
<keyword evidence="10" id="KW-1185">Reference proteome</keyword>
<evidence type="ECO:0000256" key="4">
    <source>
        <dbReference type="ARBA" id="ARBA00022679"/>
    </source>
</evidence>
<accession>A0A7W8H730</accession>
<dbReference type="InterPro" id="IPR049874">
    <property type="entry name" value="ROK_cs"/>
</dbReference>
<dbReference type="PROSITE" id="PS01125">
    <property type="entry name" value="ROK"/>
    <property type="match status" value="1"/>
</dbReference>
<dbReference type="PANTHER" id="PTHR18964:SF149">
    <property type="entry name" value="BIFUNCTIONAL UDP-N-ACETYLGLUCOSAMINE 2-EPIMERASE_N-ACETYLMANNOSAMINE KINASE"/>
    <property type="match status" value="1"/>
</dbReference>